<dbReference type="Proteomes" id="UP000478836">
    <property type="component" value="Unassembled WGS sequence"/>
</dbReference>
<dbReference type="PROSITE" id="PS51186">
    <property type="entry name" value="GNAT"/>
    <property type="match status" value="1"/>
</dbReference>
<feature type="domain" description="N-acetyltransferase" evidence="1">
    <location>
        <begin position="2"/>
        <end position="199"/>
    </location>
</feature>
<organism evidence="2 3">
    <name type="scientific">Microbacterium algeriense</name>
    <dbReference type="NCBI Taxonomy" id="2615184"/>
    <lineage>
        <taxon>Bacteria</taxon>
        <taxon>Bacillati</taxon>
        <taxon>Actinomycetota</taxon>
        <taxon>Actinomycetes</taxon>
        <taxon>Micrococcales</taxon>
        <taxon>Microbacteriaceae</taxon>
        <taxon>Microbacterium</taxon>
    </lineage>
</organism>
<dbReference type="CDD" id="cd04301">
    <property type="entry name" value="NAT_SF"/>
    <property type="match status" value="1"/>
</dbReference>
<dbReference type="GeneID" id="77475864"/>
<sequence>MSRIRPYRPADRASLYEVCVKTADAGGDAIGILSDDDLWGNLFAVPYAERHPDLAWVVESDDGRTIGYIVATDDTDTFYTWFRDEWWPALQQRYPRPVEVATREDRMVDYGYTRAPGIEPNAAEYPAHLHIDMLPETQGQGLGRQLMQTLFAELTRRGVRGLHLGIDPNNTGAAAFYERLGMTRLPAEPGGQIYGVRFDSDSSSVAT</sequence>
<keyword evidence="3" id="KW-1185">Reference proteome</keyword>
<dbReference type="PANTHER" id="PTHR13170">
    <property type="entry name" value="O-GLCNACASE"/>
    <property type="match status" value="1"/>
</dbReference>
<dbReference type="Gene3D" id="3.40.630.30">
    <property type="match status" value="1"/>
</dbReference>
<dbReference type="RefSeq" id="WP_151458815.1">
    <property type="nucleotide sequence ID" value="NZ_WAAO01000001.1"/>
</dbReference>
<dbReference type="InterPro" id="IPR016181">
    <property type="entry name" value="Acyl_CoA_acyltransferase"/>
</dbReference>
<comment type="caution">
    <text evidence="2">The sequence shown here is derived from an EMBL/GenBank/DDBJ whole genome shotgun (WGS) entry which is preliminary data.</text>
</comment>
<dbReference type="InterPro" id="IPR000182">
    <property type="entry name" value="GNAT_dom"/>
</dbReference>
<name>A0ABQ6VAB6_9MICO</name>
<dbReference type="InterPro" id="IPR051822">
    <property type="entry name" value="Glycosyl_Hydrolase_84"/>
</dbReference>
<accession>A0ABQ6VAB6</accession>
<protein>
    <submittedName>
        <fullName evidence="2">GNAT family N-acetyltransferase</fullName>
    </submittedName>
</protein>
<dbReference type="EMBL" id="WAAO01000001">
    <property type="protein sequence ID" value="KAB1867221.1"/>
    <property type="molecule type" value="Genomic_DNA"/>
</dbReference>
<dbReference type="Pfam" id="PF00583">
    <property type="entry name" value="Acetyltransf_1"/>
    <property type="match status" value="1"/>
</dbReference>
<evidence type="ECO:0000313" key="2">
    <source>
        <dbReference type="EMBL" id="KAB1867221.1"/>
    </source>
</evidence>
<evidence type="ECO:0000313" key="3">
    <source>
        <dbReference type="Proteomes" id="UP000478836"/>
    </source>
</evidence>
<dbReference type="PANTHER" id="PTHR13170:SF16">
    <property type="entry name" value="PROTEIN O-GLCNACASE"/>
    <property type="match status" value="1"/>
</dbReference>
<dbReference type="SUPFAM" id="SSF55729">
    <property type="entry name" value="Acyl-CoA N-acyltransferases (Nat)"/>
    <property type="match status" value="1"/>
</dbReference>
<evidence type="ECO:0000259" key="1">
    <source>
        <dbReference type="PROSITE" id="PS51186"/>
    </source>
</evidence>
<gene>
    <name evidence="2" type="ORF">F6A08_05350</name>
</gene>
<proteinExistence type="predicted"/>
<reference evidence="3" key="1">
    <citation type="submission" date="2019-09" db="EMBL/GenBank/DDBJ databases">
        <title>Whole genome sequencing of Microbacterium maritypicum.</title>
        <authorList>
            <person name="Lenchi N."/>
        </authorList>
    </citation>
    <scope>NUCLEOTIDE SEQUENCE [LARGE SCALE GENOMIC DNA]</scope>
    <source>
        <strain evidence="3">G1</strain>
    </source>
</reference>